<organism evidence="2 3">
    <name type="scientific">Rhodocollybia butyracea</name>
    <dbReference type="NCBI Taxonomy" id="206335"/>
    <lineage>
        <taxon>Eukaryota</taxon>
        <taxon>Fungi</taxon>
        <taxon>Dikarya</taxon>
        <taxon>Basidiomycota</taxon>
        <taxon>Agaricomycotina</taxon>
        <taxon>Agaricomycetes</taxon>
        <taxon>Agaricomycetidae</taxon>
        <taxon>Agaricales</taxon>
        <taxon>Marasmiineae</taxon>
        <taxon>Omphalotaceae</taxon>
        <taxon>Rhodocollybia</taxon>
    </lineage>
</organism>
<dbReference type="Proteomes" id="UP000772434">
    <property type="component" value="Unassembled WGS sequence"/>
</dbReference>
<dbReference type="InterPro" id="IPR000210">
    <property type="entry name" value="BTB/POZ_dom"/>
</dbReference>
<reference evidence="2" key="1">
    <citation type="submission" date="2020-11" db="EMBL/GenBank/DDBJ databases">
        <authorList>
            <consortium name="DOE Joint Genome Institute"/>
            <person name="Ahrendt S."/>
            <person name="Riley R."/>
            <person name="Andreopoulos W."/>
            <person name="Labutti K."/>
            <person name="Pangilinan J."/>
            <person name="Ruiz-Duenas F.J."/>
            <person name="Barrasa J.M."/>
            <person name="Sanchez-Garcia M."/>
            <person name="Camarero S."/>
            <person name="Miyauchi S."/>
            <person name="Serrano A."/>
            <person name="Linde D."/>
            <person name="Babiker R."/>
            <person name="Drula E."/>
            <person name="Ayuso-Fernandez I."/>
            <person name="Pacheco R."/>
            <person name="Padilla G."/>
            <person name="Ferreira P."/>
            <person name="Barriuso J."/>
            <person name="Kellner H."/>
            <person name="Castanera R."/>
            <person name="Alfaro M."/>
            <person name="Ramirez L."/>
            <person name="Pisabarro A.G."/>
            <person name="Kuo A."/>
            <person name="Tritt A."/>
            <person name="Lipzen A."/>
            <person name="He G."/>
            <person name="Yan M."/>
            <person name="Ng V."/>
            <person name="Cullen D."/>
            <person name="Martin F."/>
            <person name="Rosso M.-N."/>
            <person name="Henrissat B."/>
            <person name="Hibbett D."/>
            <person name="Martinez A.T."/>
            <person name="Grigoriev I.V."/>
        </authorList>
    </citation>
    <scope>NUCLEOTIDE SEQUENCE</scope>
    <source>
        <strain evidence="2">AH 40177</strain>
    </source>
</reference>
<comment type="caution">
    <text evidence="2">The sequence shown here is derived from an EMBL/GenBank/DDBJ whole genome shotgun (WGS) entry which is preliminary data.</text>
</comment>
<dbReference type="OrthoDB" id="3220652at2759"/>
<keyword evidence="3" id="KW-1185">Reference proteome</keyword>
<dbReference type="SUPFAM" id="SSF54695">
    <property type="entry name" value="POZ domain"/>
    <property type="match status" value="1"/>
</dbReference>
<evidence type="ECO:0000313" key="3">
    <source>
        <dbReference type="Proteomes" id="UP000772434"/>
    </source>
</evidence>
<evidence type="ECO:0000313" key="2">
    <source>
        <dbReference type="EMBL" id="KAF9073087.1"/>
    </source>
</evidence>
<dbReference type="AlphaFoldDB" id="A0A9P5Q1S7"/>
<dbReference type="InterPro" id="IPR011333">
    <property type="entry name" value="SKP1/BTB/POZ_sf"/>
</dbReference>
<protein>
    <recommendedName>
        <fullName evidence="1">BTB domain-containing protein</fullName>
    </recommendedName>
</protein>
<gene>
    <name evidence="2" type="ORF">BDP27DRAFT_1381861</name>
</gene>
<accession>A0A9P5Q1S7</accession>
<evidence type="ECO:0000259" key="1">
    <source>
        <dbReference type="PROSITE" id="PS50097"/>
    </source>
</evidence>
<feature type="domain" description="BTB" evidence="1">
    <location>
        <begin position="10"/>
        <end position="75"/>
    </location>
</feature>
<dbReference type="PROSITE" id="PS50097">
    <property type="entry name" value="BTB"/>
    <property type="match status" value="1"/>
</dbReference>
<dbReference type="Gene3D" id="3.30.710.10">
    <property type="entry name" value="Potassium Channel Kv1.1, Chain A"/>
    <property type="match status" value="1"/>
</dbReference>
<sequence length="336" mass="38186">MRSDLWFNDGNIVLIADVYAFKIHRGQLQRHSEFFQGMFDIPQPEEQDLVDGCPYVEMLDAPDDLYHFLSALYDGMHYSDPRPAHFARLAAVLRLSAKYLVPHLHQQCLERLTLDWPVDLEGWDKRETEALGSKDYYSPRQYTPHPILIIELAIELDLRDILPSAFYDLSRYGPSKIMYGTLGIPSVLVSPSEDPRYVCLSNQLLVRSLQGREAGQQFLIDFLVEHVETRQPSPESHPCVQGFQEVYFDIFRCIGGVSVGRDADPLFTLAQGIDKLMRYGSGGHGEGERARSLMCGKCRVALVEDLKRGREAAWMSMPGWFGLVEPEEGSKEVDAQ</sequence>
<dbReference type="EMBL" id="JADNRY010000020">
    <property type="protein sequence ID" value="KAF9073087.1"/>
    <property type="molecule type" value="Genomic_DNA"/>
</dbReference>
<dbReference type="Pfam" id="PF00651">
    <property type="entry name" value="BTB"/>
    <property type="match status" value="1"/>
</dbReference>
<proteinExistence type="predicted"/>
<name>A0A9P5Q1S7_9AGAR</name>